<keyword evidence="1" id="KW-0812">Transmembrane</keyword>
<keyword evidence="1" id="KW-1133">Transmembrane helix</keyword>
<evidence type="ECO:0000313" key="2">
    <source>
        <dbReference type="EMBL" id="AZA85382.1"/>
    </source>
</evidence>
<organism evidence="2 4">
    <name type="scientific">Chryseobacterium shandongense</name>
    <dbReference type="NCBI Taxonomy" id="1493872"/>
    <lineage>
        <taxon>Bacteria</taxon>
        <taxon>Pseudomonadati</taxon>
        <taxon>Bacteroidota</taxon>
        <taxon>Flavobacteriia</taxon>
        <taxon>Flavobacteriales</taxon>
        <taxon>Weeksellaceae</taxon>
        <taxon>Chryseobacterium group</taxon>
        <taxon>Chryseobacterium</taxon>
    </lineage>
</organism>
<reference evidence="4 5" key="1">
    <citation type="submission" date="2018-11" db="EMBL/GenBank/DDBJ databases">
        <title>Proposal to divide the Flavobacteriaceae and reorganize its genera based on Amino Acid Identity values calculated from whole genome sequences.</title>
        <authorList>
            <person name="Nicholson A.C."/>
            <person name="Gulvik C.A."/>
            <person name="Whitney A.M."/>
            <person name="Humrighouse B.W."/>
            <person name="Bell M."/>
            <person name="Holmes B."/>
            <person name="Steigerwalt A.G."/>
            <person name="Villarma A."/>
            <person name="Sheth M."/>
            <person name="Batra D."/>
            <person name="Pryor J."/>
            <person name="Bernardet J.-F."/>
            <person name="Hugo C."/>
            <person name="Kampfer P."/>
            <person name="Newman J."/>
            <person name="McQuiston J.R."/>
        </authorList>
    </citation>
    <scope>NUCLEOTIDE SEQUENCE [LARGE SCALE GENOMIC DNA]</scope>
    <source>
        <strain evidence="2 4">G0207</strain>
        <strain evidence="3 5">H5143</strain>
    </source>
</reference>
<dbReference type="AlphaFoldDB" id="A0AAD1DK16"/>
<evidence type="ECO:0000313" key="5">
    <source>
        <dbReference type="Proteomes" id="UP000281741"/>
    </source>
</evidence>
<feature type="transmembrane region" description="Helical" evidence="1">
    <location>
        <begin position="107"/>
        <end position="126"/>
    </location>
</feature>
<dbReference type="EMBL" id="CP033915">
    <property type="protein sequence ID" value="AZA85382.1"/>
    <property type="molecule type" value="Genomic_DNA"/>
</dbReference>
<name>A0AAD1DK16_9FLAO</name>
<proteinExistence type="predicted"/>
<dbReference type="RefSeq" id="WP_123853343.1">
    <property type="nucleotide sequence ID" value="NZ_CP033912.1"/>
</dbReference>
<protein>
    <submittedName>
        <fullName evidence="2">Uncharacterized protein</fullName>
    </submittedName>
</protein>
<evidence type="ECO:0000256" key="1">
    <source>
        <dbReference type="SAM" id="Phobius"/>
    </source>
</evidence>
<dbReference type="Proteomes" id="UP000274073">
    <property type="component" value="Chromosome"/>
</dbReference>
<dbReference type="EMBL" id="CP033912">
    <property type="protein sequence ID" value="AZA97489.1"/>
    <property type="molecule type" value="Genomic_DNA"/>
</dbReference>
<keyword evidence="1" id="KW-0472">Membrane</keyword>
<evidence type="ECO:0000313" key="3">
    <source>
        <dbReference type="EMBL" id="AZA97489.1"/>
    </source>
</evidence>
<gene>
    <name evidence="2" type="ORF">EG349_00510</name>
    <name evidence="3" type="ORF">EG353_18980</name>
</gene>
<dbReference type="Proteomes" id="UP000281741">
    <property type="component" value="Chromosome"/>
</dbReference>
<evidence type="ECO:0000313" key="4">
    <source>
        <dbReference type="Proteomes" id="UP000274073"/>
    </source>
</evidence>
<keyword evidence="5" id="KW-1185">Reference proteome</keyword>
<accession>A0AAD1DK16</accession>
<feature type="transmembrane region" description="Helical" evidence="1">
    <location>
        <begin position="81"/>
        <end position="101"/>
    </location>
</feature>
<sequence>MFFKSKYIIEFSKPKEEILDDIDKNLYKKFFDWNKRFAGKVSDNSFDVKFFQDKMSPYFEGKFVGKENKPESIELTVYSDVFSILGSIFEIMIFLGFAIAFFLQENYLWTIAMVIIYILIVLSHRVRINNAKDNFFEYLEKLDTFSKIVPVKK</sequence>